<feature type="transmembrane region" description="Helical" evidence="1">
    <location>
        <begin position="12"/>
        <end position="34"/>
    </location>
</feature>
<accession>A0ABW8APS7</accession>
<sequence>MFDTIAGLPVHILVVHAAVVLVPLMALVTLAFTVRPKWRPGLVWAVLGDALCVVVSLVAKESGEHFEHRLGLQGTKAVEEHAEYGDKLFVFAVALLVAAVVAWVLVARRPAPGTGAVAAAVLIVVVAGVAATTWTVLTGDSGSRAVWEDVVKNTNTGS</sequence>
<name>A0ABW8APS7_9ACTN</name>
<dbReference type="Proteomes" id="UP001612915">
    <property type="component" value="Unassembled WGS sequence"/>
</dbReference>
<keyword evidence="1" id="KW-0812">Transmembrane</keyword>
<dbReference type="RefSeq" id="WP_398281801.1">
    <property type="nucleotide sequence ID" value="NZ_JBITLV010000004.1"/>
</dbReference>
<evidence type="ECO:0000313" key="4">
    <source>
        <dbReference type="Proteomes" id="UP001612915"/>
    </source>
</evidence>
<proteinExistence type="predicted"/>
<dbReference type="EMBL" id="JBITLV010000004">
    <property type="protein sequence ID" value="MFI7588369.1"/>
    <property type="molecule type" value="Genomic_DNA"/>
</dbReference>
<gene>
    <name evidence="3" type="ORF">ACIB24_14970</name>
</gene>
<keyword evidence="4" id="KW-1185">Reference proteome</keyword>
<comment type="caution">
    <text evidence="3">The sequence shown here is derived from an EMBL/GenBank/DDBJ whole genome shotgun (WGS) entry which is preliminary data.</text>
</comment>
<keyword evidence="1" id="KW-1133">Transmembrane helix</keyword>
<keyword evidence="1" id="KW-0472">Membrane</keyword>
<evidence type="ECO:0000313" key="3">
    <source>
        <dbReference type="EMBL" id="MFI7588369.1"/>
    </source>
</evidence>
<feature type="domain" description="DUF2231" evidence="2">
    <location>
        <begin position="7"/>
        <end position="154"/>
    </location>
</feature>
<evidence type="ECO:0000259" key="2">
    <source>
        <dbReference type="Pfam" id="PF09990"/>
    </source>
</evidence>
<protein>
    <submittedName>
        <fullName evidence="3">DUF2231 domain-containing protein</fullName>
    </submittedName>
</protein>
<reference evidence="3 4" key="1">
    <citation type="submission" date="2024-10" db="EMBL/GenBank/DDBJ databases">
        <title>The Natural Products Discovery Center: Release of the First 8490 Sequenced Strains for Exploring Actinobacteria Biosynthetic Diversity.</title>
        <authorList>
            <person name="Kalkreuter E."/>
            <person name="Kautsar S.A."/>
            <person name="Yang D."/>
            <person name="Bader C.D."/>
            <person name="Teijaro C.N."/>
            <person name="Fluegel L."/>
            <person name="Davis C.M."/>
            <person name="Simpson J.R."/>
            <person name="Lauterbach L."/>
            <person name="Steele A.D."/>
            <person name="Gui C."/>
            <person name="Meng S."/>
            <person name="Li G."/>
            <person name="Viehrig K."/>
            <person name="Ye F."/>
            <person name="Su P."/>
            <person name="Kiefer A.F."/>
            <person name="Nichols A."/>
            <person name="Cepeda A.J."/>
            <person name="Yan W."/>
            <person name="Fan B."/>
            <person name="Jiang Y."/>
            <person name="Adhikari A."/>
            <person name="Zheng C.-J."/>
            <person name="Schuster L."/>
            <person name="Cowan T.M."/>
            <person name="Smanski M.J."/>
            <person name="Chevrette M.G."/>
            <person name="De Carvalho L.P.S."/>
            <person name="Shen B."/>
        </authorList>
    </citation>
    <scope>NUCLEOTIDE SEQUENCE [LARGE SCALE GENOMIC DNA]</scope>
    <source>
        <strain evidence="3 4">NPDC049639</strain>
    </source>
</reference>
<feature type="transmembrane region" description="Helical" evidence="1">
    <location>
        <begin position="114"/>
        <end position="137"/>
    </location>
</feature>
<feature type="transmembrane region" description="Helical" evidence="1">
    <location>
        <begin position="88"/>
        <end position="107"/>
    </location>
</feature>
<evidence type="ECO:0000256" key="1">
    <source>
        <dbReference type="SAM" id="Phobius"/>
    </source>
</evidence>
<organism evidence="3 4">
    <name type="scientific">Spongisporangium articulatum</name>
    <dbReference type="NCBI Taxonomy" id="3362603"/>
    <lineage>
        <taxon>Bacteria</taxon>
        <taxon>Bacillati</taxon>
        <taxon>Actinomycetota</taxon>
        <taxon>Actinomycetes</taxon>
        <taxon>Kineosporiales</taxon>
        <taxon>Kineosporiaceae</taxon>
        <taxon>Spongisporangium</taxon>
    </lineage>
</organism>
<dbReference type="InterPro" id="IPR019251">
    <property type="entry name" value="DUF2231_TM"/>
</dbReference>
<dbReference type="Pfam" id="PF09990">
    <property type="entry name" value="DUF2231"/>
    <property type="match status" value="1"/>
</dbReference>